<proteinExistence type="predicted"/>
<accession>A0ABP7JR13</accession>
<dbReference type="Proteomes" id="UP001501624">
    <property type="component" value="Unassembled WGS sequence"/>
</dbReference>
<comment type="caution">
    <text evidence="1">The sequence shown here is derived from an EMBL/GenBank/DDBJ whole genome shotgun (WGS) entry which is preliminary data.</text>
</comment>
<evidence type="ECO:0000313" key="1">
    <source>
        <dbReference type="EMBL" id="GAA3852061.1"/>
    </source>
</evidence>
<keyword evidence="2" id="KW-1185">Reference proteome</keyword>
<sequence length="54" mass="5771">MTARVRADIAETVRTGLAALAEITAHYPEALPALAEQARQITAQTGDHHAEVHP</sequence>
<organism evidence="1 2">
    <name type="scientific">Amycolatopsis tucumanensis</name>
    <dbReference type="NCBI Taxonomy" id="401106"/>
    <lineage>
        <taxon>Bacteria</taxon>
        <taxon>Bacillati</taxon>
        <taxon>Actinomycetota</taxon>
        <taxon>Actinomycetes</taxon>
        <taxon>Pseudonocardiales</taxon>
        <taxon>Pseudonocardiaceae</taxon>
        <taxon>Amycolatopsis</taxon>
    </lineage>
</organism>
<reference evidence="2" key="1">
    <citation type="journal article" date="2019" name="Int. J. Syst. Evol. Microbiol.">
        <title>The Global Catalogue of Microorganisms (GCM) 10K type strain sequencing project: providing services to taxonomists for standard genome sequencing and annotation.</title>
        <authorList>
            <consortium name="The Broad Institute Genomics Platform"/>
            <consortium name="The Broad Institute Genome Sequencing Center for Infectious Disease"/>
            <person name="Wu L."/>
            <person name="Ma J."/>
        </authorList>
    </citation>
    <scope>NUCLEOTIDE SEQUENCE [LARGE SCALE GENOMIC DNA]</scope>
    <source>
        <strain evidence="2">JCM 17017</strain>
    </source>
</reference>
<dbReference type="RefSeq" id="WP_237337652.1">
    <property type="nucleotide sequence ID" value="NZ_BAABCM010000020.1"/>
</dbReference>
<dbReference type="EMBL" id="BAABCM010000020">
    <property type="protein sequence ID" value="GAA3852061.1"/>
    <property type="molecule type" value="Genomic_DNA"/>
</dbReference>
<protein>
    <submittedName>
        <fullName evidence="1">Uncharacterized protein</fullName>
    </submittedName>
</protein>
<name>A0ABP7JR13_9PSEU</name>
<gene>
    <name evidence="1" type="ORF">GCM10022380_82450</name>
</gene>
<evidence type="ECO:0000313" key="2">
    <source>
        <dbReference type="Proteomes" id="UP001501624"/>
    </source>
</evidence>